<keyword evidence="3" id="KW-0255">Endonuclease</keyword>
<keyword evidence="3" id="KW-0378">Hydrolase</keyword>
<dbReference type="InterPro" id="IPR044925">
    <property type="entry name" value="His-Me_finger_sf"/>
</dbReference>
<feature type="domain" description="DNA/RNA non-specific endonuclease/pyrophosphatase/phosphodiesterase" evidence="2">
    <location>
        <begin position="23"/>
        <end position="254"/>
    </location>
</feature>
<dbReference type="PANTHER" id="PTHR13966:SF5">
    <property type="entry name" value="ENDONUCLEASE G, MITOCHONDRIAL"/>
    <property type="match status" value="1"/>
</dbReference>
<feature type="domain" description="ENPP1-3/EXOG-like endonuclease/phosphodiesterase" evidence="1">
    <location>
        <begin position="35"/>
        <end position="254"/>
    </location>
</feature>
<reference evidence="3 4" key="1">
    <citation type="submission" date="2019-03" db="EMBL/GenBank/DDBJ databases">
        <title>Genomics of glacier-inhabiting Cryobacterium strains.</title>
        <authorList>
            <person name="Liu Q."/>
            <person name="Xin Y.-H."/>
        </authorList>
    </citation>
    <scope>NUCLEOTIDE SEQUENCE [LARGE SCALE GENOMIC DNA]</scope>
    <source>
        <strain evidence="3 4">TMT4-23</strain>
    </source>
</reference>
<sequence>MLSCWVRPNFSRVTTATSYTACGHHHSRTALHTFHRAFRAPSSPCSRDWRQHRRRPARRLRRGDNWHFDSRIPLTEQTGEAVYAKNDLDRGHLVRRQDPVWGGSATARQANADTFAHTNAAPQAGAFNHSQALWLGLEDHTLTYARTNKNRISVFTASVLSIEDPVNRGTGIPQSFWKIAAWTTTINGSTVRRAARVVLDQSPQLADLDLDAASRRALTAGTPPPLGPHRTYQVPIADVAVLTGLNLTALAEADALAPLALIRNDVGPRELWVELTELSGVRLISICMRDAPSRFVSAMAPEYGPHRPATMEFRDCRVANDCREKHTGARILSGWGNRDGPVDRSAGVLLSISELGCTISALACTTPRRAEPFVRATEIKHGRARDVGRAASQAERETIMKNDSKSGVGIVEWQFFTSHNNTVGPDVALLERLERLGIPFTLWVA</sequence>
<dbReference type="SUPFAM" id="SSF54060">
    <property type="entry name" value="His-Me finger endonucleases"/>
    <property type="match status" value="1"/>
</dbReference>
<keyword evidence="4" id="KW-1185">Reference proteome</keyword>
<dbReference type="EMBL" id="SOGJ01000011">
    <property type="protein sequence ID" value="TFD00450.1"/>
    <property type="molecule type" value="Genomic_DNA"/>
</dbReference>
<keyword evidence="3" id="KW-0540">Nuclease</keyword>
<comment type="caution">
    <text evidence="3">The sequence shown here is derived from an EMBL/GenBank/DDBJ whole genome shotgun (WGS) entry which is preliminary data.</text>
</comment>
<evidence type="ECO:0000313" key="3">
    <source>
        <dbReference type="EMBL" id="TFD00450.1"/>
    </source>
</evidence>
<proteinExistence type="predicted"/>
<dbReference type="InterPro" id="IPR001604">
    <property type="entry name" value="Endo_G_ENPP1-like_dom"/>
</dbReference>
<evidence type="ECO:0000259" key="2">
    <source>
        <dbReference type="SMART" id="SM00892"/>
    </source>
</evidence>
<dbReference type="InterPro" id="IPR020821">
    <property type="entry name" value="ENPP1-3/EXOG-like_nuc-like"/>
</dbReference>
<accession>A0ABY2J690</accession>
<evidence type="ECO:0000313" key="4">
    <source>
        <dbReference type="Proteomes" id="UP000298355"/>
    </source>
</evidence>
<organism evidence="3 4">
    <name type="scientific">Cryobacterium breve</name>
    <dbReference type="NCBI Taxonomy" id="1259258"/>
    <lineage>
        <taxon>Bacteria</taxon>
        <taxon>Bacillati</taxon>
        <taxon>Actinomycetota</taxon>
        <taxon>Actinomycetes</taxon>
        <taxon>Micrococcales</taxon>
        <taxon>Microbacteriaceae</taxon>
        <taxon>Cryobacterium</taxon>
    </lineage>
</organism>
<dbReference type="SMART" id="SM00892">
    <property type="entry name" value="Endonuclease_NS"/>
    <property type="match status" value="1"/>
</dbReference>
<dbReference type="Gene3D" id="3.40.570.10">
    <property type="entry name" value="Extracellular Endonuclease, subunit A"/>
    <property type="match status" value="1"/>
</dbReference>
<dbReference type="GO" id="GO:0004519">
    <property type="term" value="F:endonuclease activity"/>
    <property type="evidence" value="ECO:0007669"/>
    <property type="project" value="UniProtKB-KW"/>
</dbReference>
<dbReference type="PANTHER" id="PTHR13966">
    <property type="entry name" value="ENDONUCLEASE RELATED"/>
    <property type="match status" value="1"/>
</dbReference>
<name>A0ABY2J690_9MICO</name>
<protein>
    <submittedName>
        <fullName evidence="3">DNA/RNA non-specific endonuclease</fullName>
    </submittedName>
</protein>
<dbReference type="SMART" id="SM00477">
    <property type="entry name" value="NUC"/>
    <property type="match status" value="1"/>
</dbReference>
<gene>
    <name evidence="3" type="ORF">E3O65_04370</name>
</gene>
<evidence type="ECO:0000259" key="1">
    <source>
        <dbReference type="SMART" id="SM00477"/>
    </source>
</evidence>
<dbReference type="Proteomes" id="UP000298355">
    <property type="component" value="Unassembled WGS sequence"/>
</dbReference>
<dbReference type="InterPro" id="IPR040255">
    <property type="entry name" value="Non-specific_endonuclease"/>
</dbReference>
<dbReference type="InterPro" id="IPR044929">
    <property type="entry name" value="DNA/RNA_non-sp_Endonuclease_sf"/>
</dbReference>
<dbReference type="Pfam" id="PF01223">
    <property type="entry name" value="Endonuclease_NS"/>
    <property type="match status" value="1"/>
</dbReference>